<dbReference type="InterPro" id="IPR035952">
    <property type="entry name" value="Rhomboid-like_sf"/>
</dbReference>
<dbReference type="Gene3D" id="1.20.1540.10">
    <property type="entry name" value="Rhomboid-like"/>
    <property type="match status" value="1"/>
</dbReference>
<feature type="transmembrane region" description="Helical" evidence="7">
    <location>
        <begin position="95"/>
        <end position="113"/>
    </location>
</feature>
<feature type="transmembrane region" description="Helical" evidence="7">
    <location>
        <begin position="268"/>
        <end position="285"/>
    </location>
</feature>
<dbReference type="PANTHER" id="PTHR43731:SF14">
    <property type="entry name" value="PRESENILIN-ASSOCIATED RHOMBOID-LIKE PROTEIN, MITOCHONDRIAL"/>
    <property type="match status" value="1"/>
</dbReference>
<dbReference type="Proteomes" id="UP000447873">
    <property type="component" value="Unassembled WGS sequence"/>
</dbReference>
<proteinExistence type="inferred from homology"/>
<keyword evidence="3 7" id="KW-0812">Transmembrane</keyword>
<dbReference type="EMBL" id="WNWS01000003">
    <property type="protein sequence ID" value="KAE9988877.1"/>
    <property type="molecule type" value="Genomic_DNA"/>
</dbReference>
<evidence type="ECO:0000256" key="3">
    <source>
        <dbReference type="ARBA" id="ARBA00022692"/>
    </source>
</evidence>
<feature type="transmembrane region" description="Helical" evidence="7">
    <location>
        <begin position="224"/>
        <end position="248"/>
    </location>
</feature>
<gene>
    <name evidence="9" type="ORF">BLS_006629</name>
    <name evidence="10" type="ORF">EG327_003461</name>
    <name evidence="11" type="ORF">EG328_005587</name>
</gene>
<organism evidence="11 12">
    <name type="scientific">Venturia inaequalis</name>
    <name type="common">Apple scab fungus</name>
    <dbReference type="NCBI Taxonomy" id="5025"/>
    <lineage>
        <taxon>Eukaryota</taxon>
        <taxon>Fungi</taxon>
        <taxon>Dikarya</taxon>
        <taxon>Ascomycota</taxon>
        <taxon>Pezizomycotina</taxon>
        <taxon>Dothideomycetes</taxon>
        <taxon>Pleosporomycetidae</taxon>
        <taxon>Venturiales</taxon>
        <taxon>Venturiaceae</taxon>
        <taxon>Venturia</taxon>
    </lineage>
</organism>
<evidence type="ECO:0000256" key="5">
    <source>
        <dbReference type="ARBA" id="ARBA00022989"/>
    </source>
</evidence>
<comment type="similarity">
    <text evidence="2">Belongs to the peptidase S54 family.</text>
</comment>
<dbReference type="EMBL" id="WNWQ01000492">
    <property type="protein sequence ID" value="KAE9967022.1"/>
    <property type="molecule type" value="Genomic_DNA"/>
</dbReference>
<name>A0A8H3VF43_VENIN</name>
<feature type="transmembrane region" description="Helical" evidence="7">
    <location>
        <begin position="177"/>
        <end position="203"/>
    </location>
</feature>
<dbReference type="Pfam" id="PF01694">
    <property type="entry name" value="Rhomboid"/>
    <property type="match status" value="1"/>
</dbReference>
<dbReference type="GO" id="GO:0004252">
    <property type="term" value="F:serine-type endopeptidase activity"/>
    <property type="evidence" value="ECO:0007669"/>
    <property type="project" value="InterPro"/>
</dbReference>
<accession>A0A8H3VF43</accession>
<evidence type="ECO:0000259" key="8">
    <source>
        <dbReference type="Pfam" id="PF01694"/>
    </source>
</evidence>
<sequence length="294" mass="32516">MNMSLRRVQVCFTARGFLPLSSPLHHVQRTGQIPQQLRAFRITSALANQRRPPTHPQYLPASKKKKVEQHVEAIDAEILRSVQARFGRREIQKQGLLYALYVANAAVFIAWTYSTMMAQRKDATAARKAREWEDFMQSNFTRSEKNRWWTNLTSAISHQNIIHFAVNMYAMRNAGSYIVVGMPQVGLLSFATLCVGSTLAAGAGAQLSNRLTGDSRGSLGASGMLCGILSTATCAYPAELGMITALWFCFDLGVLSTGNAAFSPLAHGAHLGGTLFGLVYYLVAIRRGKFPWRR</sequence>
<evidence type="ECO:0000313" key="13">
    <source>
        <dbReference type="Proteomes" id="UP000490939"/>
    </source>
</evidence>
<evidence type="ECO:0000256" key="1">
    <source>
        <dbReference type="ARBA" id="ARBA00004141"/>
    </source>
</evidence>
<comment type="caution">
    <text evidence="11">The sequence shown here is derived from an EMBL/GenBank/DDBJ whole genome shotgun (WGS) entry which is preliminary data.</text>
</comment>
<dbReference type="InterPro" id="IPR050925">
    <property type="entry name" value="Rhomboid_protease_S54"/>
</dbReference>
<feature type="domain" description="Peptidase S54 rhomboid" evidence="8">
    <location>
        <begin position="146"/>
        <end position="286"/>
    </location>
</feature>
<protein>
    <recommendedName>
        <fullName evidence="8">Peptidase S54 rhomboid domain-containing protein</fullName>
    </recommendedName>
</protein>
<evidence type="ECO:0000256" key="4">
    <source>
        <dbReference type="ARBA" id="ARBA00022801"/>
    </source>
</evidence>
<keyword evidence="5 7" id="KW-1133">Transmembrane helix</keyword>
<evidence type="ECO:0000256" key="7">
    <source>
        <dbReference type="SAM" id="Phobius"/>
    </source>
</evidence>
<evidence type="ECO:0000256" key="2">
    <source>
        <dbReference type="ARBA" id="ARBA00009045"/>
    </source>
</evidence>
<evidence type="ECO:0000313" key="12">
    <source>
        <dbReference type="Proteomes" id="UP000447873"/>
    </source>
</evidence>
<dbReference type="SUPFAM" id="SSF144091">
    <property type="entry name" value="Rhomboid-like"/>
    <property type="match status" value="1"/>
</dbReference>
<keyword evidence="4" id="KW-0378">Hydrolase</keyword>
<dbReference type="GO" id="GO:0016020">
    <property type="term" value="C:membrane"/>
    <property type="evidence" value="ECO:0007669"/>
    <property type="project" value="UniProtKB-SubCell"/>
</dbReference>
<evidence type="ECO:0000313" key="9">
    <source>
        <dbReference type="EMBL" id="KAE9967022.1"/>
    </source>
</evidence>
<dbReference type="InterPro" id="IPR022764">
    <property type="entry name" value="Peptidase_S54_rhomboid_dom"/>
</dbReference>
<evidence type="ECO:0000313" key="11">
    <source>
        <dbReference type="EMBL" id="KAE9988877.1"/>
    </source>
</evidence>
<comment type="subcellular location">
    <subcellularLocation>
        <location evidence="1">Membrane</location>
        <topology evidence="1">Multi-pass membrane protein</topology>
    </subcellularLocation>
</comment>
<dbReference type="AlphaFoldDB" id="A0A8H3VF43"/>
<keyword evidence="6 7" id="KW-0472">Membrane</keyword>
<reference evidence="11 12" key="1">
    <citation type="submission" date="2018-12" db="EMBL/GenBank/DDBJ databases">
        <title>Venturia inaequalis Genome Resource.</title>
        <authorList>
            <person name="Lichtner F.J."/>
        </authorList>
    </citation>
    <scope>NUCLEOTIDE SEQUENCE [LARGE SCALE GENOMIC DNA]</scope>
    <source>
        <strain evidence="11 12">120213</strain>
        <strain evidence="9">Bline_iso_100314</strain>
        <strain evidence="10 13">DMI_063113</strain>
    </source>
</reference>
<dbReference type="PANTHER" id="PTHR43731">
    <property type="entry name" value="RHOMBOID PROTEASE"/>
    <property type="match status" value="1"/>
</dbReference>
<evidence type="ECO:0000313" key="10">
    <source>
        <dbReference type="EMBL" id="KAE9988139.1"/>
    </source>
</evidence>
<dbReference type="Proteomes" id="UP000490939">
    <property type="component" value="Unassembled WGS sequence"/>
</dbReference>
<dbReference type="EMBL" id="WNWR01000218">
    <property type="protein sequence ID" value="KAE9988139.1"/>
    <property type="molecule type" value="Genomic_DNA"/>
</dbReference>
<dbReference type="Proteomes" id="UP000433883">
    <property type="component" value="Unassembled WGS sequence"/>
</dbReference>
<keyword evidence="13" id="KW-1185">Reference proteome</keyword>
<evidence type="ECO:0000256" key="6">
    <source>
        <dbReference type="ARBA" id="ARBA00023136"/>
    </source>
</evidence>
<dbReference type="GO" id="GO:0006465">
    <property type="term" value="P:signal peptide processing"/>
    <property type="evidence" value="ECO:0007669"/>
    <property type="project" value="TreeGrafter"/>
</dbReference>